<organism evidence="2 3">
    <name type="scientific">Dipteronia sinensis</name>
    <dbReference type="NCBI Taxonomy" id="43782"/>
    <lineage>
        <taxon>Eukaryota</taxon>
        <taxon>Viridiplantae</taxon>
        <taxon>Streptophyta</taxon>
        <taxon>Embryophyta</taxon>
        <taxon>Tracheophyta</taxon>
        <taxon>Spermatophyta</taxon>
        <taxon>Magnoliopsida</taxon>
        <taxon>eudicotyledons</taxon>
        <taxon>Gunneridae</taxon>
        <taxon>Pentapetalae</taxon>
        <taxon>rosids</taxon>
        <taxon>malvids</taxon>
        <taxon>Sapindales</taxon>
        <taxon>Sapindaceae</taxon>
        <taxon>Hippocastanoideae</taxon>
        <taxon>Acereae</taxon>
        <taxon>Dipteronia</taxon>
    </lineage>
</organism>
<accession>A0AAE0AJJ4</accession>
<evidence type="ECO:0000313" key="2">
    <source>
        <dbReference type="EMBL" id="KAK3218840.1"/>
    </source>
</evidence>
<gene>
    <name evidence="2" type="ORF">Dsin_012810</name>
</gene>
<feature type="transmembrane region" description="Helical" evidence="1">
    <location>
        <begin position="48"/>
        <end position="66"/>
    </location>
</feature>
<name>A0AAE0AJJ4_9ROSI</name>
<reference evidence="2" key="1">
    <citation type="journal article" date="2023" name="Plant J.">
        <title>Genome sequences and population genomics provide insights into the demographic history, inbreeding, and mutation load of two 'living fossil' tree species of Dipteronia.</title>
        <authorList>
            <person name="Feng Y."/>
            <person name="Comes H.P."/>
            <person name="Chen J."/>
            <person name="Zhu S."/>
            <person name="Lu R."/>
            <person name="Zhang X."/>
            <person name="Li P."/>
            <person name="Qiu J."/>
            <person name="Olsen K.M."/>
            <person name="Qiu Y."/>
        </authorList>
    </citation>
    <scope>NUCLEOTIDE SEQUENCE</scope>
    <source>
        <strain evidence="2">NBL</strain>
    </source>
</reference>
<feature type="transmembrane region" description="Helical" evidence="1">
    <location>
        <begin position="72"/>
        <end position="93"/>
    </location>
</feature>
<keyword evidence="1" id="KW-0812">Transmembrane</keyword>
<evidence type="ECO:0000313" key="3">
    <source>
        <dbReference type="Proteomes" id="UP001281410"/>
    </source>
</evidence>
<dbReference type="Proteomes" id="UP001281410">
    <property type="component" value="Unassembled WGS sequence"/>
</dbReference>
<sequence length="102" mass="11814">MWKRTRNVFRIYVRKVCLAQLVIDFECFCTTPNVSPIFFSISTGIMEIFSVTSLTMAGSLLLLMRMLNQSEIVIGAWYVLNSHVHGWCTLLLFKKNISIMFK</sequence>
<protein>
    <submittedName>
        <fullName evidence="2">Uncharacterized protein</fullName>
    </submittedName>
</protein>
<keyword evidence="1" id="KW-0472">Membrane</keyword>
<keyword evidence="1" id="KW-1133">Transmembrane helix</keyword>
<proteinExistence type="predicted"/>
<keyword evidence="3" id="KW-1185">Reference proteome</keyword>
<evidence type="ECO:0000256" key="1">
    <source>
        <dbReference type="SAM" id="Phobius"/>
    </source>
</evidence>
<comment type="caution">
    <text evidence="2">The sequence shown here is derived from an EMBL/GenBank/DDBJ whole genome shotgun (WGS) entry which is preliminary data.</text>
</comment>
<dbReference type="AlphaFoldDB" id="A0AAE0AJJ4"/>
<dbReference type="EMBL" id="JANJYJ010000004">
    <property type="protein sequence ID" value="KAK3218840.1"/>
    <property type="molecule type" value="Genomic_DNA"/>
</dbReference>